<proteinExistence type="predicted"/>
<organism evidence="1 2">
    <name type="scientific">Caerostris extrusa</name>
    <name type="common">Bark spider</name>
    <name type="synonym">Caerostris bankana</name>
    <dbReference type="NCBI Taxonomy" id="172846"/>
    <lineage>
        <taxon>Eukaryota</taxon>
        <taxon>Metazoa</taxon>
        <taxon>Ecdysozoa</taxon>
        <taxon>Arthropoda</taxon>
        <taxon>Chelicerata</taxon>
        <taxon>Arachnida</taxon>
        <taxon>Araneae</taxon>
        <taxon>Araneomorphae</taxon>
        <taxon>Entelegynae</taxon>
        <taxon>Araneoidea</taxon>
        <taxon>Araneidae</taxon>
        <taxon>Caerostris</taxon>
    </lineage>
</organism>
<dbReference type="Proteomes" id="UP001054945">
    <property type="component" value="Unassembled WGS sequence"/>
</dbReference>
<dbReference type="AlphaFoldDB" id="A0AAV4QEH1"/>
<comment type="caution">
    <text evidence="1">The sequence shown here is derived from an EMBL/GenBank/DDBJ whole genome shotgun (WGS) entry which is preliminary data.</text>
</comment>
<protein>
    <submittedName>
        <fullName evidence="1">Uncharacterized protein</fullName>
    </submittedName>
</protein>
<name>A0AAV4QEH1_CAEEX</name>
<sequence length="107" mass="12667">MMMHQELSLEDCDELLKFPFHQYADEIKQEIDCDLPVLGDAGKLVIYGFQVEKHDSGKGNLIFIYYKIKLYRAQIGRRKFKDVPDKKNVKTYFFACCPYFRDNRGMV</sequence>
<dbReference type="EMBL" id="BPLR01005985">
    <property type="protein sequence ID" value="GIY06657.1"/>
    <property type="molecule type" value="Genomic_DNA"/>
</dbReference>
<evidence type="ECO:0000313" key="2">
    <source>
        <dbReference type="Proteomes" id="UP001054945"/>
    </source>
</evidence>
<keyword evidence="2" id="KW-1185">Reference proteome</keyword>
<accession>A0AAV4QEH1</accession>
<gene>
    <name evidence="1" type="ORF">CEXT_670251</name>
</gene>
<reference evidence="1 2" key="1">
    <citation type="submission" date="2021-06" db="EMBL/GenBank/DDBJ databases">
        <title>Caerostris extrusa draft genome.</title>
        <authorList>
            <person name="Kono N."/>
            <person name="Arakawa K."/>
        </authorList>
    </citation>
    <scope>NUCLEOTIDE SEQUENCE [LARGE SCALE GENOMIC DNA]</scope>
</reference>
<evidence type="ECO:0000313" key="1">
    <source>
        <dbReference type="EMBL" id="GIY06657.1"/>
    </source>
</evidence>